<dbReference type="PANTHER" id="PTHR12286">
    <property type="entry name" value="SACCHAROPINE DEHYDROGENASE-LIKE OXIDOREDUCTASE"/>
    <property type="match status" value="1"/>
</dbReference>
<comment type="caution">
    <text evidence="3">The sequence shown here is derived from an EMBL/GenBank/DDBJ whole genome shotgun (WGS) entry which is preliminary data.</text>
</comment>
<evidence type="ECO:0000256" key="1">
    <source>
        <dbReference type="SAM" id="MobiDB-lite"/>
    </source>
</evidence>
<dbReference type="SUPFAM" id="SSF51735">
    <property type="entry name" value="NAD(P)-binding Rossmann-fold domains"/>
    <property type="match status" value="1"/>
</dbReference>
<dbReference type="Gene3D" id="3.40.50.720">
    <property type="entry name" value="NAD(P)-binding Rossmann-like Domain"/>
    <property type="match status" value="1"/>
</dbReference>
<feature type="domain" description="Saccharopine dehydrogenase NADP binding" evidence="2">
    <location>
        <begin position="8"/>
        <end position="137"/>
    </location>
</feature>
<accession>A0ABS0PLB1</accession>
<dbReference type="InterPro" id="IPR005097">
    <property type="entry name" value="Sacchrp_dh_NADP-bd"/>
</dbReference>
<dbReference type="InterPro" id="IPR036291">
    <property type="entry name" value="NAD(P)-bd_dom_sf"/>
</dbReference>
<organism evidence="3 4">
    <name type="scientific">Bradyrhizobium agreste</name>
    <dbReference type="NCBI Taxonomy" id="2751811"/>
    <lineage>
        <taxon>Bacteria</taxon>
        <taxon>Pseudomonadati</taxon>
        <taxon>Pseudomonadota</taxon>
        <taxon>Alphaproteobacteria</taxon>
        <taxon>Hyphomicrobiales</taxon>
        <taxon>Nitrobacteraceae</taxon>
        <taxon>Bradyrhizobium</taxon>
    </lineage>
</organism>
<dbReference type="PANTHER" id="PTHR12286:SF5">
    <property type="entry name" value="SACCHAROPINE DEHYDROGENASE-LIKE OXIDOREDUCTASE"/>
    <property type="match status" value="1"/>
</dbReference>
<keyword evidence="4" id="KW-1185">Reference proteome</keyword>
<evidence type="ECO:0000259" key="2">
    <source>
        <dbReference type="Pfam" id="PF03435"/>
    </source>
</evidence>
<protein>
    <submittedName>
        <fullName evidence="3">Saccharopine dehydrogenase NADP-binding domain-containing protein</fullName>
    </submittedName>
</protein>
<dbReference type="Pfam" id="PF03435">
    <property type="entry name" value="Sacchrp_dh_NADP"/>
    <property type="match status" value="1"/>
</dbReference>
<evidence type="ECO:0000313" key="4">
    <source>
        <dbReference type="Proteomes" id="UP000807370"/>
    </source>
</evidence>
<dbReference type="InterPro" id="IPR051276">
    <property type="entry name" value="Saccharopine_DH-like_oxidrdct"/>
</dbReference>
<name>A0ABS0PLB1_9BRAD</name>
<reference evidence="3 4" key="1">
    <citation type="submission" date="2020-07" db="EMBL/GenBank/DDBJ databases">
        <title>Bradyrhizobium diversity isolated from nodules of indigenous legumes of Western Australia.</title>
        <authorList>
            <person name="Klepa M.S."/>
        </authorList>
    </citation>
    <scope>NUCLEOTIDE SEQUENCE [LARGE SCALE GENOMIC DNA]</scope>
    <source>
        <strain evidence="3 4">CNPSo 4010</strain>
    </source>
</reference>
<dbReference type="RefSeq" id="WP_197959255.1">
    <property type="nucleotide sequence ID" value="NZ_JACCHP010000005.1"/>
</dbReference>
<gene>
    <name evidence="3" type="ORF">HZZ13_08855</name>
</gene>
<evidence type="ECO:0000313" key="3">
    <source>
        <dbReference type="EMBL" id="MBH5397900.1"/>
    </source>
</evidence>
<dbReference type="EMBL" id="JACCHP010000005">
    <property type="protein sequence ID" value="MBH5397900.1"/>
    <property type="molecule type" value="Genomic_DNA"/>
</dbReference>
<sequence>MSSAKFDIVVYGATGFTGQLVAEYLAAHYKDDKALTWAMAGRSLDKLKSVRDAIGAAADTPLITADASDAASLKAMVAQTKSVITTVGPYQFYGEDLLAACVAAGVDYFDLCGEPVWMRQMIDKYEAAAKASGARIVFSCGYDSVPFELGTFFVQEEAKRVFGAPVARVKGRVRDMRGTLSGGTAASAKATFDAVAKDLSLVAILNDHFALTPDFTGPKQPKGNRAVFEEDLQSWAAPFMMALINTRNVHRSNMLMGFPYGKDFVYDEMVLTGPGEKGEANAKRVMAANAEKTGPNAPKPGEGPSKQERENGLFNLLYVAIAPDGRMVRAGVTGDRDPGYGSTSKMISECAICLLRDASDVKGGIWTPGAAMQHKLIKRLQDNAGLTFKVEK</sequence>
<dbReference type="Proteomes" id="UP000807370">
    <property type="component" value="Unassembled WGS sequence"/>
</dbReference>
<feature type="region of interest" description="Disordered" evidence="1">
    <location>
        <begin position="289"/>
        <end position="308"/>
    </location>
</feature>
<proteinExistence type="predicted"/>